<keyword evidence="2" id="KW-0378">Hydrolase</keyword>
<reference evidence="5" key="1">
    <citation type="journal article" date="2014" name="Int. J. Syst. Evol. Microbiol.">
        <title>Complete genome sequence of Corynebacterium casei LMG S-19264T (=DSM 44701T), isolated from a smear-ripened cheese.</title>
        <authorList>
            <consortium name="US DOE Joint Genome Institute (JGI-PGF)"/>
            <person name="Walter F."/>
            <person name="Albersmeier A."/>
            <person name="Kalinowski J."/>
            <person name="Ruckert C."/>
        </authorList>
    </citation>
    <scope>NUCLEOTIDE SEQUENCE</scope>
    <source>
        <strain evidence="5">CCM 8433</strain>
    </source>
</reference>
<dbReference type="Gene3D" id="3.60.21.10">
    <property type="match status" value="1"/>
</dbReference>
<dbReference type="Pfam" id="PF00149">
    <property type="entry name" value="Metallophos"/>
    <property type="match status" value="1"/>
</dbReference>
<dbReference type="SUPFAM" id="SSF55816">
    <property type="entry name" value="5'-nucleotidase (syn. UDP-sugar hydrolase), C-terminal domain"/>
    <property type="match status" value="1"/>
</dbReference>
<comment type="similarity">
    <text evidence="2">Belongs to the 5'-nucleotidase family.</text>
</comment>
<evidence type="ECO:0000256" key="2">
    <source>
        <dbReference type="RuleBase" id="RU362119"/>
    </source>
</evidence>
<dbReference type="GO" id="GO:0008768">
    <property type="term" value="F:UDP-sugar diphosphatase activity"/>
    <property type="evidence" value="ECO:0007669"/>
    <property type="project" value="TreeGrafter"/>
</dbReference>
<dbReference type="PANTHER" id="PTHR11575:SF23">
    <property type="entry name" value="5-NUCLEOTIDASE FAMILY PROTEIN"/>
    <property type="match status" value="1"/>
</dbReference>
<protein>
    <submittedName>
        <fullName evidence="5">Multifunctional 2',3'-cyclic-nucleotide 2'-phosphodiesterase/5'-nucleotidase/3'-nucleotidase</fullName>
    </submittedName>
</protein>
<dbReference type="PANTHER" id="PTHR11575">
    <property type="entry name" value="5'-NUCLEOTIDASE-RELATED"/>
    <property type="match status" value="1"/>
</dbReference>
<name>A0A917JG71_9ENTE</name>
<dbReference type="Pfam" id="PF02872">
    <property type="entry name" value="5_nucleotid_C"/>
    <property type="match status" value="1"/>
</dbReference>
<dbReference type="EMBL" id="BMDT01000002">
    <property type="protein sequence ID" value="GGI65126.1"/>
    <property type="molecule type" value="Genomic_DNA"/>
</dbReference>
<feature type="domain" description="Calcineurin-like phosphoesterase" evidence="3">
    <location>
        <begin position="5"/>
        <end position="202"/>
    </location>
</feature>
<dbReference type="InterPro" id="IPR006179">
    <property type="entry name" value="5_nucleotidase/apyrase"/>
</dbReference>
<dbReference type="GO" id="GO:0030288">
    <property type="term" value="C:outer membrane-bounded periplasmic space"/>
    <property type="evidence" value="ECO:0007669"/>
    <property type="project" value="TreeGrafter"/>
</dbReference>
<feature type="domain" description="5'-Nucleotidase C-terminal" evidence="4">
    <location>
        <begin position="279"/>
        <end position="412"/>
    </location>
</feature>
<keyword evidence="1" id="KW-0732">Signal</keyword>
<accession>A0A917JG71</accession>
<dbReference type="GO" id="GO:0000166">
    <property type="term" value="F:nucleotide binding"/>
    <property type="evidence" value="ECO:0007669"/>
    <property type="project" value="UniProtKB-KW"/>
</dbReference>
<dbReference type="GO" id="GO:0008253">
    <property type="term" value="F:5'-nucleotidase activity"/>
    <property type="evidence" value="ECO:0007669"/>
    <property type="project" value="TreeGrafter"/>
</dbReference>
<dbReference type="Proteomes" id="UP000622610">
    <property type="component" value="Unassembled WGS sequence"/>
</dbReference>
<dbReference type="RefSeq" id="WP_188366964.1">
    <property type="nucleotide sequence ID" value="NZ_BMDT01000002.1"/>
</dbReference>
<proteinExistence type="inferred from homology"/>
<dbReference type="InterPro" id="IPR004843">
    <property type="entry name" value="Calcineurin-like_PHP"/>
</dbReference>
<reference evidence="5" key="2">
    <citation type="submission" date="2020-09" db="EMBL/GenBank/DDBJ databases">
        <authorList>
            <person name="Sun Q."/>
            <person name="Sedlacek I."/>
        </authorList>
    </citation>
    <scope>NUCLEOTIDE SEQUENCE</scope>
    <source>
        <strain evidence="5">CCM 8433</strain>
    </source>
</reference>
<sequence>MNVVIYHTNDFHSNFNNLKQVHAYIRANKTEHDLYLDSGDYTDLSSIVVQADGGKSAMKLMIDSQIDAMSLGNNEIDLGKEAIVELAKSGVPFLSANIRDLDHKKIDGIYSSIFLTKADKRFLVVGLSPYYSKDFEHASYDTFFMMGGVTTKEPITLVKQELEKQKGQYDYAILLSHSGLFVDKVMLEQLPEIDLCLGGHTHDIATFKGYSQSGQGEKLGKITLEITETGIVEIENIQLDLVEQQNARFDTLYKEIETTTDQILSQPLPHIRALAFDAFNESELINFICDALMKEKPSDLAIMHTGIAERALTNPVSRKSLIENFPSKLNPTHYQISGKAIREAILLSFDEGHIRNSGKGPGFRGSVLGSLGFSQNVKVVKNTDRITIDGHPLEDDKIYSIMTDDYLQRGSGYPSLRVEDSEAAFEPGFIRDLVEKYLMDEEVFVSSKVQRIFEESV</sequence>
<evidence type="ECO:0000313" key="5">
    <source>
        <dbReference type="EMBL" id="GGI65126.1"/>
    </source>
</evidence>
<dbReference type="InterPro" id="IPR036907">
    <property type="entry name" value="5'-Nucleotdase_C_sf"/>
</dbReference>
<dbReference type="PRINTS" id="PR01607">
    <property type="entry name" value="APYRASEFAMLY"/>
</dbReference>
<dbReference type="SUPFAM" id="SSF56300">
    <property type="entry name" value="Metallo-dependent phosphatases"/>
    <property type="match status" value="1"/>
</dbReference>
<organism evidence="5 6">
    <name type="scientific">Enterococcus alcedinis</name>
    <dbReference type="NCBI Taxonomy" id="1274384"/>
    <lineage>
        <taxon>Bacteria</taxon>
        <taxon>Bacillati</taxon>
        <taxon>Bacillota</taxon>
        <taxon>Bacilli</taxon>
        <taxon>Lactobacillales</taxon>
        <taxon>Enterococcaceae</taxon>
        <taxon>Enterococcus</taxon>
    </lineage>
</organism>
<dbReference type="InterPro" id="IPR029052">
    <property type="entry name" value="Metallo-depent_PP-like"/>
</dbReference>
<evidence type="ECO:0000256" key="1">
    <source>
        <dbReference type="ARBA" id="ARBA00022729"/>
    </source>
</evidence>
<evidence type="ECO:0000259" key="4">
    <source>
        <dbReference type="Pfam" id="PF02872"/>
    </source>
</evidence>
<comment type="caution">
    <text evidence="5">The sequence shown here is derived from an EMBL/GenBank/DDBJ whole genome shotgun (WGS) entry which is preliminary data.</text>
</comment>
<evidence type="ECO:0000259" key="3">
    <source>
        <dbReference type="Pfam" id="PF00149"/>
    </source>
</evidence>
<keyword evidence="2" id="KW-0547">Nucleotide-binding</keyword>
<dbReference type="AlphaFoldDB" id="A0A917JG71"/>
<dbReference type="InterPro" id="IPR008334">
    <property type="entry name" value="5'-Nucleotdase_C"/>
</dbReference>
<gene>
    <name evidence="5" type="ORF">GCM10011482_07800</name>
</gene>
<dbReference type="GO" id="GO:0009166">
    <property type="term" value="P:nucleotide catabolic process"/>
    <property type="evidence" value="ECO:0007669"/>
    <property type="project" value="InterPro"/>
</dbReference>
<keyword evidence="6" id="KW-1185">Reference proteome</keyword>
<evidence type="ECO:0000313" key="6">
    <source>
        <dbReference type="Proteomes" id="UP000622610"/>
    </source>
</evidence>
<dbReference type="Gene3D" id="3.90.780.10">
    <property type="entry name" value="5'-Nucleotidase, C-terminal domain"/>
    <property type="match status" value="1"/>
</dbReference>